<evidence type="ECO:0000256" key="5">
    <source>
        <dbReference type="ARBA" id="ARBA00022676"/>
    </source>
</evidence>
<dbReference type="GO" id="GO:0009740">
    <property type="term" value="P:gibberellic acid mediated signaling pathway"/>
    <property type="evidence" value="ECO:0007669"/>
    <property type="project" value="UniProtKB-KW"/>
</dbReference>
<dbReference type="PANTHER" id="PTHR44366">
    <property type="entry name" value="UDP-N-ACETYLGLUCOSAMINE--PEPTIDE N-ACETYLGLUCOSAMINYLTRANSFERASE 110 KDA SUBUNIT"/>
    <property type="match status" value="1"/>
</dbReference>
<dbReference type="Pfam" id="PF13844">
    <property type="entry name" value="Glyco_transf_41"/>
    <property type="match status" value="2"/>
</dbReference>
<evidence type="ECO:0000256" key="2">
    <source>
        <dbReference type="ARBA" id="ARBA00005386"/>
    </source>
</evidence>
<dbReference type="PROSITE" id="PS50293">
    <property type="entry name" value="TPR_REGION"/>
    <property type="match status" value="2"/>
</dbReference>
<evidence type="ECO:0000256" key="3">
    <source>
        <dbReference type="ARBA" id="ARBA00011970"/>
    </source>
</evidence>
<dbReference type="PANTHER" id="PTHR44366:SF1">
    <property type="entry name" value="UDP-N-ACETYLGLUCOSAMINE--PEPTIDE N-ACETYLGLUCOSAMINYLTRANSFERASE 110 KDA SUBUNIT"/>
    <property type="match status" value="1"/>
</dbReference>
<protein>
    <recommendedName>
        <fullName evidence="4">Probable UDP-N-acetylglucosamine--peptide N-acetylglucosaminyltransferase SPINDLY</fullName>
        <ecNumber evidence="3">2.4.1.255</ecNumber>
    </recommendedName>
</protein>
<evidence type="ECO:0000256" key="9">
    <source>
        <dbReference type="ARBA" id="ARBA00022941"/>
    </source>
</evidence>
<feature type="domain" description="O-GlcNAc transferase C-terminal" evidence="11">
    <location>
        <begin position="421"/>
        <end position="607"/>
    </location>
</feature>
<evidence type="ECO:0000256" key="4">
    <source>
        <dbReference type="ARBA" id="ARBA00019143"/>
    </source>
</evidence>
<feature type="repeat" description="TPR" evidence="10">
    <location>
        <begin position="39"/>
        <end position="72"/>
    </location>
</feature>
<feature type="repeat" description="TPR" evidence="10">
    <location>
        <begin position="73"/>
        <end position="106"/>
    </location>
</feature>
<name>A0A1F4YEP4_9BACT</name>
<dbReference type="InterPro" id="IPR019734">
    <property type="entry name" value="TPR_rpt"/>
</dbReference>
<organism evidence="12 13">
    <name type="scientific">Candidatus Amesbacteria bacterium RIFCSPHIGHO2_01_FULL_48_32b</name>
    <dbReference type="NCBI Taxonomy" id="1797253"/>
    <lineage>
        <taxon>Bacteria</taxon>
        <taxon>Candidatus Amesiibacteriota</taxon>
    </lineage>
</organism>
<dbReference type="Pfam" id="PF13181">
    <property type="entry name" value="TPR_8"/>
    <property type="match status" value="1"/>
</dbReference>
<dbReference type="Proteomes" id="UP000178176">
    <property type="component" value="Unassembled WGS sequence"/>
</dbReference>
<dbReference type="SMART" id="SM00671">
    <property type="entry name" value="SEL1"/>
    <property type="match status" value="3"/>
</dbReference>
<dbReference type="Gene3D" id="1.25.40.10">
    <property type="entry name" value="Tetratricopeptide repeat domain"/>
    <property type="match status" value="2"/>
</dbReference>
<keyword evidence="5" id="KW-0328">Glycosyltransferase</keyword>
<dbReference type="EMBL" id="MEXH01000016">
    <property type="protein sequence ID" value="OGC92364.1"/>
    <property type="molecule type" value="Genomic_DNA"/>
</dbReference>
<dbReference type="InterPro" id="IPR006597">
    <property type="entry name" value="Sel1-like"/>
</dbReference>
<evidence type="ECO:0000256" key="10">
    <source>
        <dbReference type="PROSITE-ProRule" id="PRU00339"/>
    </source>
</evidence>
<dbReference type="GO" id="GO:0097363">
    <property type="term" value="F:protein O-acetylglucosaminyltransferase activity"/>
    <property type="evidence" value="ECO:0007669"/>
    <property type="project" value="UniProtKB-EC"/>
</dbReference>
<evidence type="ECO:0000256" key="6">
    <source>
        <dbReference type="ARBA" id="ARBA00022679"/>
    </source>
</evidence>
<dbReference type="Gene3D" id="3.40.50.11380">
    <property type="match status" value="1"/>
</dbReference>
<evidence type="ECO:0000256" key="8">
    <source>
        <dbReference type="ARBA" id="ARBA00022803"/>
    </source>
</evidence>
<accession>A0A1F4YEP4</accession>
<dbReference type="InterPro" id="IPR029489">
    <property type="entry name" value="OGT/SEC/SPY_C"/>
</dbReference>
<dbReference type="Gene3D" id="3.40.50.2000">
    <property type="entry name" value="Glycogen Phosphorylase B"/>
    <property type="match status" value="1"/>
</dbReference>
<dbReference type="Pfam" id="PF13374">
    <property type="entry name" value="TPR_10"/>
    <property type="match status" value="1"/>
</dbReference>
<keyword evidence="7" id="KW-0677">Repeat</keyword>
<keyword evidence="9" id="KW-0939">Gibberellin signaling pathway</keyword>
<sequence length="615" mass="68705">MSTKADYYNSLGIRLANSGQLTEAIEYFQLAISVNPGLANAYYNLGLAFKETGHLDESIKNYLQAVEYGPSSATYLVNLGVAYFEIGKYELALKAYQKALNLDPQNSAIYNNIGNACLTLKKPKLAIKYLSLAHKAEPENIIYCNNLGNAYLEGGDLVKAYKLLSQAVKLDVKVQYAEPRAPLIYVQKKLSLWKDLQKTSQELDQLIAKTDQPIESAFNNILRSDDEAQNLKIAKAVSDNLLKQIQKNVKSHYKKTRGPKLKIGYISNGFRDFPTGQNIVGVLENHNKQLFEIFAFSHGINDRSAWQKRISSAVDHFIDIRKLSDLSAAKLINRLGIDVLVDLKGHTHDSRLKIFAYRPAPIQVAYLGFPGTTGAAFIDYLIADRVVLPPSSQKYYSEKVIYLPHSYRPTDNKLKIPSLKFSRQDFGLPQDKFVFASFNTPYKIEPDMFDAWARILHQVPDSVLWLYSPHPVITRTLLDEAAARGLPKDKIIVAAKMPKANHLARIGLANLVLDTHIVNGHTTTVDCLWAGVPVITILGHHFASRVSASALTAAGLPQLIAKNKKEYEELAVDLATHPPKLAAIRKSLILNRKSRPLFDTKSYTRNLEQAFLSLA</sequence>
<feature type="repeat" description="TPR" evidence="10">
    <location>
        <begin position="5"/>
        <end position="38"/>
    </location>
</feature>
<dbReference type="GO" id="GO:0006493">
    <property type="term" value="P:protein O-linked glycosylation"/>
    <property type="evidence" value="ECO:0007669"/>
    <property type="project" value="InterPro"/>
</dbReference>
<proteinExistence type="inferred from homology"/>
<evidence type="ECO:0000313" key="12">
    <source>
        <dbReference type="EMBL" id="OGC92364.1"/>
    </source>
</evidence>
<evidence type="ECO:0000313" key="13">
    <source>
        <dbReference type="Proteomes" id="UP000178176"/>
    </source>
</evidence>
<gene>
    <name evidence="12" type="ORF">A2876_02190</name>
</gene>
<evidence type="ECO:0000256" key="1">
    <source>
        <dbReference type="ARBA" id="ARBA00004922"/>
    </source>
</evidence>
<dbReference type="AlphaFoldDB" id="A0A1F4YEP4"/>
<dbReference type="InterPro" id="IPR011990">
    <property type="entry name" value="TPR-like_helical_dom_sf"/>
</dbReference>
<evidence type="ECO:0000259" key="11">
    <source>
        <dbReference type="Pfam" id="PF13844"/>
    </source>
</evidence>
<feature type="domain" description="O-GlcNAc transferase C-terminal" evidence="11">
    <location>
        <begin position="243"/>
        <end position="417"/>
    </location>
</feature>
<keyword evidence="6" id="KW-0808">Transferase</keyword>
<dbReference type="EC" id="2.4.1.255" evidence="3"/>
<comment type="caution">
    <text evidence="12">The sequence shown here is derived from an EMBL/GenBank/DDBJ whole genome shotgun (WGS) entry which is preliminary data.</text>
</comment>
<reference evidence="12 13" key="1">
    <citation type="journal article" date="2016" name="Nat. Commun.">
        <title>Thousands of microbial genomes shed light on interconnected biogeochemical processes in an aquifer system.</title>
        <authorList>
            <person name="Anantharaman K."/>
            <person name="Brown C.T."/>
            <person name="Hug L.A."/>
            <person name="Sharon I."/>
            <person name="Castelle C.J."/>
            <person name="Probst A.J."/>
            <person name="Thomas B.C."/>
            <person name="Singh A."/>
            <person name="Wilkins M.J."/>
            <person name="Karaoz U."/>
            <person name="Brodie E.L."/>
            <person name="Williams K.H."/>
            <person name="Hubbard S.S."/>
            <person name="Banfield J.F."/>
        </authorList>
    </citation>
    <scope>NUCLEOTIDE SEQUENCE [LARGE SCALE GENOMIC DNA]</scope>
</reference>
<dbReference type="SUPFAM" id="SSF48452">
    <property type="entry name" value="TPR-like"/>
    <property type="match status" value="1"/>
</dbReference>
<keyword evidence="8 10" id="KW-0802">TPR repeat</keyword>
<dbReference type="SMART" id="SM00028">
    <property type="entry name" value="TPR"/>
    <property type="match status" value="5"/>
</dbReference>
<dbReference type="PROSITE" id="PS50005">
    <property type="entry name" value="TPR"/>
    <property type="match status" value="3"/>
</dbReference>
<comment type="similarity">
    <text evidence="2">Belongs to the glycosyltransferase 41 family. O-GlcNAc transferase subfamily.</text>
</comment>
<dbReference type="InterPro" id="IPR037919">
    <property type="entry name" value="OGT"/>
</dbReference>
<evidence type="ECO:0000256" key="7">
    <source>
        <dbReference type="ARBA" id="ARBA00022737"/>
    </source>
</evidence>
<dbReference type="SUPFAM" id="SSF53756">
    <property type="entry name" value="UDP-Glycosyltransferase/glycogen phosphorylase"/>
    <property type="match status" value="1"/>
</dbReference>
<dbReference type="Pfam" id="PF13432">
    <property type="entry name" value="TPR_16"/>
    <property type="match status" value="1"/>
</dbReference>
<comment type="pathway">
    <text evidence="1">Protein modification; protein glycosylation.</text>
</comment>